<evidence type="ECO:0000256" key="5">
    <source>
        <dbReference type="ARBA" id="ARBA00022737"/>
    </source>
</evidence>
<dbReference type="InterPro" id="IPR021843">
    <property type="entry name" value="PSME4_C"/>
</dbReference>
<feature type="domain" description="Proteasome activator complex subunit 4 C-terminal" evidence="10">
    <location>
        <begin position="1875"/>
        <end position="1961"/>
    </location>
</feature>
<keyword evidence="6" id="KW-0227">DNA damage</keyword>
<dbReference type="InterPro" id="IPR016024">
    <property type="entry name" value="ARM-type_fold"/>
</dbReference>
<evidence type="ECO:0000256" key="2">
    <source>
        <dbReference type="ARBA" id="ARBA00004496"/>
    </source>
</evidence>
<dbReference type="PANTHER" id="PTHR32170">
    <property type="entry name" value="PROTEASOME ACTIVATOR COMPLEX SUBUNIT 4"/>
    <property type="match status" value="1"/>
</dbReference>
<evidence type="ECO:0000256" key="8">
    <source>
        <dbReference type="ARBA" id="ARBA00023242"/>
    </source>
</evidence>
<reference evidence="13" key="2">
    <citation type="submission" date="2022-06" db="UniProtKB">
        <authorList>
            <consortium name="EnsemblMetazoa"/>
        </authorList>
    </citation>
    <scope>IDENTIFICATION</scope>
    <source>
        <strain evidence="13">p50T (Dazao)</strain>
    </source>
</reference>
<feature type="compositionally biased region" description="Low complexity" evidence="9">
    <location>
        <begin position="1614"/>
        <end position="1628"/>
    </location>
</feature>
<dbReference type="InterPro" id="IPR032430">
    <property type="entry name" value="Blm10_mid"/>
</dbReference>
<protein>
    <recommendedName>
        <fullName evidence="15">Proteasome activator complex subunit 4</fullName>
    </recommendedName>
</protein>
<evidence type="ECO:0000313" key="13">
    <source>
        <dbReference type="EnsemblMetazoa" id="XP_037876144.1"/>
    </source>
</evidence>
<dbReference type="GeneID" id="101745357"/>
<dbReference type="GO" id="GO:0006281">
    <property type="term" value="P:DNA repair"/>
    <property type="evidence" value="ECO:0007669"/>
    <property type="project" value="UniProtKB-KW"/>
</dbReference>
<dbReference type="KEGG" id="bmor:101745357"/>
<dbReference type="InterPro" id="IPR035309">
    <property type="entry name" value="PSME4"/>
</dbReference>
<feature type="compositionally biased region" description="Low complexity" evidence="9">
    <location>
        <begin position="1649"/>
        <end position="1664"/>
    </location>
</feature>
<dbReference type="GO" id="GO:0010499">
    <property type="term" value="P:proteasomal ubiquitin-independent protein catabolic process"/>
    <property type="evidence" value="ECO:0007669"/>
    <property type="project" value="TreeGrafter"/>
</dbReference>
<keyword evidence="8" id="KW-0539">Nucleus</keyword>
<dbReference type="InterPro" id="IPR055455">
    <property type="entry name" value="HEAT_PSME4"/>
</dbReference>
<keyword evidence="14" id="KW-1185">Reference proteome</keyword>
<dbReference type="GO" id="GO:0005634">
    <property type="term" value="C:nucleus"/>
    <property type="evidence" value="ECO:0007669"/>
    <property type="project" value="UniProtKB-SubCell"/>
</dbReference>
<feature type="domain" description="Proteasome activator complex subunit 4-like HEAT repeat-like" evidence="12">
    <location>
        <begin position="1225"/>
        <end position="1518"/>
    </location>
</feature>
<dbReference type="SUPFAM" id="SSF48371">
    <property type="entry name" value="ARM repeat"/>
    <property type="match status" value="1"/>
</dbReference>
<dbReference type="GO" id="GO:0005829">
    <property type="term" value="C:cytosol"/>
    <property type="evidence" value="ECO:0007669"/>
    <property type="project" value="TreeGrafter"/>
</dbReference>
<keyword evidence="5" id="KW-0677">Repeat</keyword>
<keyword evidence="7" id="KW-0234">DNA repair</keyword>
<dbReference type="GO" id="GO:0016504">
    <property type="term" value="F:peptidase activator activity"/>
    <property type="evidence" value="ECO:0007669"/>
    <property type="project" value="InterPro"/>
</dbReference>
<dbReference type="Pfam" id="PF11919">
    <property type="entry name" value="PSME4_C"/>
    <property type="match status" value="1"/>
</dbReference>
<accession>A0A8R2R8D6</accession>
<reference evidence="14" key="1">
    <citation type="journal article" date="2008" name="Insect Biochem. Mol. Biol.">
        <title>The genome of a lepidopteran model insect, the silkworm Bombyx mori.</title>
        <authorList>
            <consortium name="International Silkworm Genome Consortium"/>
        </authorList>
    </citation>
    <scope>NUCLEOTIDE SEQUENCE [LARGE SCALE GENOMIC DNA]</scope>
    <source>
        <strain evidence="14">p50T</strain>
    </source>
</reference>
<dbReference type="EnsemblMetazoa" id="XM_038020216.1">
    <property type="protein sequence ID" value="XP_037876144.1"/>
    <property type="gene ID" value="LOC101745357"/>
</dbReference>
<evidence type="ECO:0000256" key="7">
    <source>
        <dbReference type="ARBA" id="ARBA00023204"/>
    </source>
</evidence>
<organism evidence="13 14">
    <name type="scientific">Bombyx mori</name>
    <name type="common">Silk moth</name>
    <dbReference type="NCBI Taxonomy" id="7091"/>
    <lineage>
        <taxon>Eukaryota</taxon>
        <taxon>Metazoa</taxon>
        <taxon>Ecdysozoa</taxon>
        <taxon>Arthropoda</taxon>
        <taxon>Hexapoda</taxon>
        <taxon>Insecta</taxon>
        <taxon>Pterygota</taxon>
        <taxon>Neoptera</taxon>
        <taxon>Endopterygota</taxon>
        <taxon>Lepidoptera</taxon>
        <taxon>Glossata</taxon>
        <taxon>Ditrysia</taxon>
        <taxon>Bombycoidea</taxon>
        <taxon>Bombycidae</taxon>
        <taxon>Bombycinae</taxon>
        <taxon>Bombyx</taxon>
    </lineage>
</organism>
<evidence type="ECO:0000256" key="9">
    <source>
        <dbReference type="SAM" id="MobiDB-lite"/>
    </source>
</evidence>
<evidence type="ECO:0000259" key="12">
    <source>
        <dbReference type="Pfam" id="PF23096"/>
    </source>
</evidence>
<evidence type="ECO:0000313" key="14">
    <source>
        <dbReference type="Proteomes" id="UP000005204"/>
    </source>
</evidence>
<feature type="region of interest" description="Disordered" evidence="9">
    <location>
        <begin position="1614"/>
        <end position="1677"/>
    </location>
</feature>
<dbReference type="Pfam" id="PF23096">
    <property type="entry name" value="HEAT_PSME4"/>
    <property type="match status" value="1"/>
</dbReference>
<sequence length="1961" mass="221030">MIQDDEYELLVTTPERIKALGFKPQKEFLTNHLLPYASELDEESTRFLGQVKINLAKSVMLREMKPACGVWLSRLMKYIRIYGLKFSKADHIDLIKLAYELIIIPDLEPSKVHKFSTMFIMLTKKRQLISPEELKLPWRPLYDLGQRIFDKNALHVGMFHYIRPDRSGKQGFDVFDLIRKLLSGHGVEDALHLFGLSISDKSELPTSLESSYVALVKCARPYFELSATKEILDLLLPRINPWTADSYVLSQLVVFLPVALHPRNSALGHELWFEKLMVLWDTCYNAQCGVWDLMIIFTGLAKRNPGVINWSQYAPRIFSRFLHALNLPVSYKDMQINNHYTLDTKHMASWIVWSICPDGVVLKHLRCFMGGVESYLHSANSGRWSYKLRDFLKKLTKEFLNRYRRETEHKFKESWENQVPEHYKLREEDITEFINIVLEPTLQALYNRVDSLEVSFALQNLATLRPAIVIPPLLEKFKTSLNSLTEPHRVTAAMSGLAAVARPMVRGPDAGYLEGPTHIVHILMAVLPGLDPNDIKKTLVSLHFILFFSWMVPLIDCSSAHEYWPDLTEEELLTCESTAQIEDFVLVFFEKIFSIVESSVLEHVRLDTKESDGMRSKADAVMEAALSSATTAVLMQCSPKIFKEALRKFKSFATQTTFETNVSGSMVGVLLRVFARVDPESTLAAFLPLLCDELDELLASDDALKEENPPRDLMYRLVLLMHLVECDGTVLLKYVPRIIPVLDRALKIQTYYALNRASEILAHMLISFNCIELKEWKSSTKDYSAAPQTWLPVREWGHGCKLKDLSFKWHVPCKEEAECAQMLLDRYMKPEISKLKQWVNGDCEMSREERCRCFYVLVAVLSCGNFLPQPNEEPVLLLETQVPSTSIPYTNGVKFSITLDGENVRVAVTRLLVRVQERMLADKSDDTRGLELLTKVWERVVVMKGSRVGPSLEERLISYGALDRVLDGRAGPTNRFGGAGTSRLRMLTAEAARIHDESRVNLVCEAGITPIALKALHALAELSVNTYTSVRMLSQIRLYWMLNHYPYSYRTLVPKLAELLIKGGEGDEWHARHKGTLYMMLGPRNAPLIAKQDWEVARTLWPAILKAPLSEKPSILKLEQAFGDTIHRNFPAVNTRLVIPQSAIDAAARLLTEEQLNDAEFVEMLKKAKQNETAFSDRNERLYNELILELVDLAETPNIPWRRLELAFNMAVYCPSLQTAYPARAVRLAARGLLHDDVAVRRSAQRLAHYALKQRKRPLHKIHVDPYELAGLPRPAQHIPGYRKDVEWVMWSEDRIPKNDEEWDRPWLRSPSFGFYQWPEKLVVAAPISQQTCCKFPPPECMEEGERYLFEFFDDDENVNKLVSFLTVEEKKGKDKFSGVRFLFFKFLFAHYGPRIADKFTAHALRCAAETREAPQRFAAEVASAALRAARYWTRDDALKMHSDTLEIFKAGLTSVTPETMNDWGTALATGMEKMDPLRGATVVQGIVDLAIPPPAPANADPDQKASFVVCARLHALQGAIGSLKWRTAPLSQILLKKLDAANFIQHPYQNVRESVGSLLATMFDTEVLFPGGPTGYSLSLGDFIESIQPRLAPLYDENGDIVISLTSTTSPLQATAAEEAPQSAASTSRTRNSLSGQIPVRVARLSPDSAEASVSEDAAQSEAVEGEEESIGRSRLEKQLVDRLDAALSLSGDAPVVAPQPKDHARALSLLTTVIRASTGVCVRGVSAGGVGGGVVRAACRCAARGPTQPHDELPRAAAALLAALAVQTRTAAGFDRTCDELDLLATGNSWWARLACLDFAQPFLFYGLPFLCDSPDRAVRAEQFALKLMRDSRLEVRQSAAKLLTGLMHCRALPDEQRTLRLLIRSARSKQLVERHFGVLGMCAYLSSRPYSIGSKFGDVLSELSRHTNAPDPVPATIRRALADFRRTHQDDWPKHRDQLSEDELDMLADLTSPPSYFA</sequence>
<proteinExistence type="inferred from homology"/>
<evidence type="ECO:0000256" key="6">
    <source>
        <dbReference type="ARBA" id="ARBA00022763"/>
    </source>
</evidence>
<dbReference type="RefSeq" id="XP_037876144.1">
    <property type="nucleotide sequence ID" value="XM_038020216.2"/>
</dbReference>
<evidence type="ECO:0000259" key="11">
    <source>
        <dbReference type="Pfam" id="PF16507"/>
    </source>
</evidence>
<evidence type="ECO:0008006" key="15">
    <source>
        <dbReference type="Google" id="ProtNLM"/>
    </source>
</evidence>
<dbReference type="Pfam" id="PF16507">
    <property type="entry name" value="HEAT_PSME4_mid"/>
    <property type="match status" value="1"/>
</dbReference>
<name>A0A8R2R8D6_BOMMO</name>
<dbReference type="Proteomes" id="UP000005204">
    <property type="component" value="Unassembled WGS sequence"/>
</dbReference>
<feature type="domain" description="Proteasome activator Blm10 middle HEAT repeats region" evidence="11">
    <location>
        <begin position="368"/>
        <end position="862"/>
    </location>
</feature>
<dbReference type="GO" id="GO:0070628">
    <property type="term" value="F:proteasome binding"/>
    <property type="evidence" value="ECO:0007669"/>
    <property type="project" value="InterPro"/>
</dbReference>
<keyword evidence="4" id="KW-0963">Cytoplasm</keyword>
<evidence type="ECO:0000259" key="10">
    <source>
        <dbReference type="Pfam" id="PF11919"/>
    </source>
</evidence>
<comment type="subcellular location">
    <subcellularLocation>
        <location evidence="2">Cytoplasm</location>
    </subcellularLocation>
    <subcellularLocation>
        <location evidence="1">Nucleus</location>
    </subcellularLocation>
</comment>
<evidence type="ECO:0000256" key="3">
    <source>
        <dbReference type="ARBA" id="ARBA00005739"/>
    </source>
</evidence>
<dbReference type="PANTHER" id="PTHR32170:SF3">
    <property type="entry name" value="PROTEASOME ACTIVATOR COMPLEX SUBUNIT 4"/>
    <property type="match status" value="1"/>
</dbReference>
<comment type="similarity">
    <text evidence="3">Belongs to the BLM10 family.</text>
</comment>
<evidence type="ECO:0000256" key="4">
    <source>
        <dbReference type="ARBA" id="ARBA00022490"/>
    </source>
</evidence>
<evidence type="ECO:0000256" key="1">
    <source>
        <dbReference type="ARBA" id="ARBA00004123"/>
    </source>
</evidence>